<dbReference type="OrthoDB" id="7203912at2"/>
<name>A0A1Y5S7P6_9RHOB</name>
<evidence type="ECO:0000313" key="4">
    <source>
        <dbReference type="Proteomes" id="UP000193623"/>
    </source>
</evidence>
<dbReference type="InterPro" id="IPR038610">
    <property type="entry name" value="FliK-like_C_sf"/>
</dbReference>
<accession>A0A1Y5S7P6</accession>
<keyword evidence="3" id="KW-0966">Cell projection</keyword>
<dbReference type="Proteomes" id="UP000193623">
    <property type="component" value="Unassembled WGS sequence"/>
</dbReference>
<protein>
    <submittedName>
        <fullName evidence="3">Flagellar hook-length control protein FliK</fullName>
    </submittedName>
</protein>
<feature type="region of interest" description="Disordered" evidence="1">
    <location>
        <begin position="409"/>
        <end position="457"/>
    </location>
</feature>
<dbReference type="CDD" id="cd17470">
    <property type="entry name" value="T3SS_Flik_C"/>
    <property type="match status" value="1"/>
</dbReference>
<feature type="region of interest" description="Disordered" evidence="1">
    <location>
        <begin position="104"/>
        <end position="236"/>
    </location>
</feature>
<dbReference type="AlphaFoldDB" id="A0A1Y5S7P6"/>
<sequence length="457" mass="47545">MILADALMRTGANVPTPPHAEPMVDGQKSADFLAAWEESHPNPEGPVVEINDVETETETPETNAVATEGDETKQVISHELETPVAGTLAAVSPEQVAPMPKRSLAGEIGGQDTSDEGLIAPEEPQLSDKKSSTSPLLQGEGPVMRVSADGRVESKLDNTVGPVPSDGVISEPLEGGTSAFTSLNARTAEAAPSTPPAERPQEGAAPSNTRTTEVASMINPKASLPNGKSGETSERTLDGIAPAPRAETLSAAPQPPNANVVFSTLSPPQPSGLTSLAGFEHLVRPLPTVTDEPFAETEMSELFVADVGLASTSSSPMAAPQNASAMMPVMRQHAGFVAQQLAAALTQAQGAATQITLNPEELGTVRLSLSAGEAGIVVNIVAERPETADLMRRNIDSLLQEFADMGYDNPSFSFDGSNQDDHPPEERLPSPAGPQISPDVSIPQPLRQPGGGLDLKL</sequence>
<keyword evidence="3" id="KW-0969">Cilium</keyword>
<feature type="compositionally biased region" description="Basic and acidic residues" evidence="1">
    <location>
        <begin position="419"/>
        <end position="428"/>
    </location>
</feature>
<feature type="domain" description="Flagellar hook-length control protein-like C-terminal" evidence="2">
    <location>
        <begin position="346"/>
        <end position="420"/>
    </location>
</feature>
<dbReference type="Gene3D" id="3.30.750.140">
    <property type="match status" value="1"/>
</dbReference>
<gene>
    <name evidence="3" type="ORF">PSJ8397_01474</name>
</gene>
<organism evidence="3 4">
    <name type="scientific">Pseudooctadecabacter jejudonensis</name>
    <dbReference type="NCBI Taxonomy" id="1391910"/>
    <lineage>
        <taxon>Bacteria</taxon>
        <taxon>Pseudomonadati</taxon>
        <taxon>Pseudomonadota</taxon>
        <taxon>Alphaproteobacteria</taxon>
        <taxon>Rhodobacterales</taxon>
        <taxon>Paracoccaceae</taxon>
        <taxon>Pseudooctadecabacter</taxon>
    </lineage>
</organism>
<evidence type="ECO:0000259" key="2">
    <source>
        <dbReference type="Pfam" id="PF02120"/>
    </source>
</evidence>
<proteinExistence type="predicted"/>
<dbReference type="EMBL" id="FWFT01000002">
    <property type="protein sequence ID" value="SLN31714.1"/>
    <property type="molecule type" value="Genomic_DNA"/>
</dbReference>
<keyword evidence="3" id="KW-0282">Flagellum</keyword>
<evidence type="ECO:0000313" key="3">
    <source>
        <dbReference type="EMBL" id="SLN31714.1"/>
    </source>
</evidence>
<evidence type="ECO:0000256" key="1">
    <source>
        <dbReference type="SAM" id="MobiDB-lite"/>
    </source>
</evidence>
<reference evidence="3 4" key="1">
    <citation type="submission" date="2017-03" db="EMBL/GenBank/DDBJ databases">
        <authorList>
            <person name="Afonso C.L."/>
            <person name="Miller P.J."/>
            <person name="Scott M.A."/>
            <person name="Spackman E."/>
            <person name="Goraichik I."/>
            <person name="Dimitrov K.M."/>
            <person name="Suarez D.L."/>
            <person name="Swayne D.E."/>
        </authorList>
    </citation>
    <scope>NUCLEOTIDE SEQUENCE [LARGE SCALE GENOMIC DNA]</scope>
    <source>
        <strain evidence="3 4">CECT 8397</strain>
    </source>
</reference>
<dbReference type="Pfam" id="PF02120">
    <property type="entry name" value="Flg_hook"/>
    <property type="match status" value="1"/>
</dbReference>
<dbReference type="InterPro" id="IPR021136">
    <property type="entry name" value="Flagellar_hook_control-like_C"/>
</dbReference>
<keyword evidence="4" id="KW-1185">Reference proteome</keyword>